<evidence type="ECO:0000313" key="3">
    <source>
        <dbReference type="Proteomes" id="UP001597112"/>
    </source>
</evidence>
<dbReference type="PANTHER" id="PTHR32175:SF26">
    <property type="entry name" value="PROTEIN, PUTATIVE, EXPRESSED-RELATED"/>
    <property type="match status" value="1"/>
</dbReference>
<comment type="caution">
    <text evidence="2">The sequence shown here is derived from an EMBL/GenBank/DDBJ whole genome shotgun (WGS) entry which is preliminary data.</text>
</comment>
<dbReference type="SUPFAM" id="SSF52540">
    <property type="entry name" value="P-loop containing nucleoside triphosphate hydrolases"/>
    <property type="match status" value="1"/>
</dbReference>
<organism evidence="2 3">
    <name type="scientific">Ohtaekwangia kribbensis</name>
    <dbReference type="NCBI Taxonomy" id="688913"/>
    <lineage>
        <taxon>Bacteria</taxon>
        <taxon>Pseudomonadati</taxon>
        <taxon>Bacteroidota</taxon>
        <taxon>Cytophagia</taxon>
        <taxon>Cytophagales</taxon>
        <taxon>Fulvivirgaceae</taxon>
        <taxon>Ohtaekwangia</taxon>
    </lineage>
</organism>
<accession>A0ABW3K7D5</accession>
<name>A0ABW3K7D5_9BACT</name>
<dbReference type="EMBL" id="JBHTKA010000007">
    <property type="protein sequence ID" value="MFD1001721.1"/>
    <property type="molecule type" value="Genomic_DNA"/>
</dbReference>
<dbReference type="Gene3D" id="3.40.50.300">
    <property type="entry name" value="P-loop containing nucleotide triphosphate hydrolases"/>
    <property type="match status" value="1"/>
</dbReference>
<proteinExistence type="predicted"/>
<feature type="domain" description="Sulfotransferase" evidence="1">
    <location>
        <begin position="34"/>
        <end position="221"/>
    </location>
</feature>
<dbReference type="InterPro" id="IPR027417">
    <property type="entry name" value="P-loop_NTPase"/>
</dbReference>
<dbReference type="PANTHER" id="PTHR32175">
    <property type="entry name" value="PROTEIN, PUTATIVE, EXPRESSED-RELATED"/>
    <property type="match status" value="1"/>
</dbReference>
<evidence type="ECO:0000313" key="2">
    <source>
        <dbReference type="EMBL" id="MFD1001721.1"/>
    </source>
</evidence>
<protein>
    <submittedName>
        <fullName evidence="2">Sulfotransferase</fullName>
    </submittedName>
</protein>
<reference evidence="3" key="1">
    <citation type="journal article" date="2019" name="Int. J. Syst. Evol. Microbiol.">
        <title>The Global Catalogue of Microorganisms (GCM) 10K type strain sequencing project: providing services to taxonomists for standard genome sequencing and annotation.</title>
        <authorList>
            <consortium name="The Broad Institute Genomics Platform"/>
            <consortium name="The Broad Institute Genome Sequencing Center for Infectious Disease"/>
            <person name="Wu L."/>
            <person name="Ma J."/>
        </authorList>
    </citation>
    <scope>NUCLEOTIDE SEQUENCE [LARGE SCALE GENOMIC DNA]</scope>
    <source>
        <strain evidence="3">CCUG 58938</strain>
    </source>
</reference>
<keyword evidence="3" id="KW-1185">Reference proteome</keyword>
<dbReference type="RefSeq" id="WP_377581940.1">
    <property type="nucleotide sequence ID" value="NZ_JBHTKA010000007.1"/>
</dbReference>
<evidence type="ECO:0000259" key="1">
    <source>
        <dbReference type="Pfam" id="PF00685"/>
    </source>
</evidence>
<dbReference type="Proteomes" id="UP001597112">
    <property type="component" value="Unassembled WGS sequence"/>
</dbReference>
<dbReference type="InterPro" id="IPR000863">
    <property type="entry name" value="Sulfotransferase_dom"/>
</dbReference>
<dbReference type="InterPro" id="IPR052796">
    <property type="entry name" value="Nod_factor_sulfotransferase"/>
</dbReference>
<gene>
    <name evidence="2" type="ORF">ACFQ21_20490</name>
</gene>
<dbReference type="Pfam" id="PF00685">
    <property type="entry name" value="Sulfotransfer_1"/>
    <property type="match status" value="1"/>
</dbReference>
<sequence length="249" mass="29179">MHHYFQYLRTYLIIKRKQLLNAFSFSKSKSYIPFVILSEPRSGSTMLHTYLNSHTQIKSYGEVLRENIEANAIATETAPYIESLAFKPHATALKAIGLKLFYEYYEDARYSNSFNYVINRKDVKIIYLIRRDILKVYVSLKIAQKTNVWSSIKSAENEPRPKIAIDRNDYIQFREEHLRHRRLFVTLLKDHPLLEVAYEDLVQNPQPVLKSIQQFLGVKPKALFTLLKQQNPGSVESMITNYDEVKDIV</sequence>